<keyword evidence="3" id="KW-1185">Reference proteome</keyword>
<dbReference type="EMBL" id="JABFTP020000103">
    <property type="protein sequence ID" value="KAL3278083.1"/>
    <property type="molecule type" value="Genomic_DNA"/>
</dbReference>
<gene>
    <name evidence="2" type="ORF">HHI36_013427</name>
</gene>
<name>A0ABD2NHG3_9CUCU</name>
<dbReference type="AlphaFoldDB" id="A0ABD2NHG3"/>
<proteinExistence type="predicted"/>
<sequence length="123" mass="13830">MIIQPSLILDLERGHHLLKMILKRTQIGIQMKNPPKLHSSRNSPLTLKKLRDVNLNETVTLKNAPGSSTPEATTRIGKPESTEESSAPRARISFLRVLKNIEEIARKTSHKGWEKTFSIISIA</sequence>
<feature type="region of interest" description="Disordered" evidence="1">
    <location>
        <begin position="61"/>
        <end position="88"/>
    </location>
</feature>
<accession>A0ABD2NHG3</accession>
<dbReference type="Proteomes" id="UP001516400">
    <property type="component" value="Unassembled WGS sequence"/>
</dbReference>
<feature type="compositionally biased region" description="Polar residues" evidence="1">
    <location>
        <begin position="61"/>
        <end position="72"/>
    </location>
</feature>
<evidence type="ECO:0000313" key="3">
    <source>
        <dbReference type="Proteomes" id="UP001516400"/>
    </source>
</evidence>
<evidence type="ECO:0000313" key="2">
    <source>
        <dbReference type="EMBL" id="KAL3278083.1"/>
    </source>
</evidence>
<protein>
    <submittedName>
        <fullName evidence="2">Uncharacterized protein</fullName>
    </submittedName>
</protein>
<reference evidence="2 3" key="1">
    <citation type="journal article" date="2021" name="BMC Biol.">
        <title>Horizontally acquired antibacterial genes associated with adaptive radiation of ladybird beetles.</title>
        <authorList>
            <person name="Li H.S."/>
            <person name="Tang X.F."/>
            <person name="Huang Y.H."/>
            <person name="Xu Z.Y."/>
            <person name="Chen M.L."/>
            <person name="Du X.Y."/>
            <person name="Qiu B.Y."/>
            <person name="Chen P.T."/>
            <person name="Zhang W."/>
            <person name="Slipinski A."/>
            <person name="Escalona H.E."/>
            <person name="Waterhouse R.M."/>
            <person name="Zwick A."/>
            <person name="Pang H."/>
        </authorList>
    </citation>
    <scope>NUCLEOTIDE SEQUENCE [LARGE SCALE GENOMIC DNA]</scope>
    <source>
        <strain evidence="2">SYSU2018</strain>
    </source>
</reference>
<organism evidence="2 3">
    <name type="scientific">Cryptolaemus montrouzieri</name>
    <dbReference type="NCBI Taxonomy" id="559131"/>
    <lineage>
        <taxon>Eukaryota</taxon>
        <taxon>Metazoa</taxon>
        <taxon>Ecdysozoa</taxon>
        <taxon>Arthropoda</taxon>
        <taxon>Hexapoda</taxon>
        <taxon>Insecta</taxon>
        <taxon>Pterygota</taxon>
        <taxon>Neoptera</taxon>
        <taxon>Endopterygota</taxon>
        <taxon>Coleoptera</taxon>
        <taxon>Polyphaga</taxon>
        <taxon>Cucujiformia</taxon>
        <taxon>Coccinelloidea</taxon>
        <taxon>Coccinellidae</taxon>
        <taxon>Scymninae</taxon>
        <taxon>Scymnini</taxon>
        <taxon>Cryptolaemus</taxon>
    </lineage>
</organism>
<evidence type="ECO:0000256" key="1">
    <source>
        <dbReference type="SAM" id="MobiDB-lite"/>
    </source>
</evidence>
<comment type="caution">
    <text evidence="2">The sequence shown here is derived from an EMBL/GenBank/DDBJ whole genome shotgun (WGS) entry which is preliminary data.</text>
</comment>